<evidence type="ECO:0000313" key="1">
    <source>
        <dbReference type="EMBL" id="QKH36178.1"/>
    </source>
</evidence>
<dbReference type="KEGG" id="apes:FOC84_14965"/>
<organism evidence="1 2">
    <name type="scientific">Achromobacter pestifer</name>
    <dbReference type="NCBI Taxonomy" id="1353889"/>
    <lineage>
        <taxon>Bacteria</taxon>
        <taxon>Pseudomonadati</taxon>
        <taxon>Pseudomonadota</taxon>
        <taxon>Betaproteobacteria</taxon>
        <taxon>Burkholderiales</taxon>
        <taxon>Alcaligenaceae</taxon>
        <taxon>Achromobacter</taxon>
    </lineage>
</organism>
<dbReference type="RefSeq" id="WP_173145089.1">
    <property type="nucleotide sequence ID" value="NZ_CP053985.1"/>
</dbReference>
<dbReference type="AlphaFoldDB" id="A0A7D4I087"/>
<protein>
    <submittedName>
        <fullName evidence="1">Uncharacterized protein</fullName>
    </submittedName>
</protein>
<reference evidence="1 2" key="1">
    <citation type="submission" date="2020-05" db="EMBL/GenBank/DDBJ databases">
        <title>FDA dAtabase for Regulatory Grade micrObial Sequences (FDA-ARGOS): Supporting development and validation of Infectious Disease Dx tests.</title>
        <authorList>
            <person name="Sproer C."/>
            <person name="Gronow S."/>
            <person name="Severitt S."/>
            <person name="Schroder I."/>
            <person name="Tallon L."/>
            <person name="Sadzewicz L."/>
            <person name="Zhao X."/>
            <person name="Vavikolanu K."/>
            <person name="Mehta A."/>
            <person name="Aluvathingal J."/>
            <person name="Nadendla S."/>
            <person name="Myers T."/>
            <person name="Yan Y."/>
            <person name="Sichtig H."/>
        </authorList>
    </citation>
    <scope>NUCLEOTIDE SEQUENCE [LARGE SCALE GENOMIC DNA]</scope>
    <source>
        <strain evidence="1 2">FDAARGOS_790</strain>
    </source>
</reference>
<name>A0A7D4I087_9BURK</name>
<accession>A0A7D4I087</accession>
<gene>
    <name evidence="1" type="ORF">FOC84_14965</name>
</gene>
<keyword evidence="2" id="KW-1185">Reference proteome</keyword>
<sequence length="128" mass="14608">MSYCKIYIDSSADKATMDSLLGEGVALFFGRGAVQWDVFRNEVFFSNATPESMTYPVDRSRYYVEIDAESDAIGSEDAFRFGVSKMIIWLRERAKFVVASCDFEDYVVEITGWNWTPEQPLPTISKIN</sequence>
<dbReference type="EMBL" id="CP053985">
    <property type="protein sequence ID" value="QKH36178.1"/>
    <property type="molecule type" value="Genomic_DNA"/>
</dbReference>
<evidence type="ECO:0000313" key="2">
    <source>
        <dbReference type="Proteomes" id="UP000500970"/>
    </source>
</evidence>
<dbReference type="Proteomes" id="UP000500970">
    <property type="component" value="Chromosome"/>
</dbReference>
<proteinExistence type="predicted"/>